<sequence>MVYSKELKDVTSKIKYTNFGHQKGTSLRQKVYHFVPLRSPLSFVVW</sequence>
<protein>
    <submittedName>
        <fullName evidence="1">Uncharacterized protein</fullName>
    </submittedName>
</protein>
<evidence type="ECO:0000313" key="1">
    <source>
        <dbReference type="EMBL" id="MPM64726.1"/>
    </source>
</evidence>
<reference evidence="1" key="1">
    <citation type="submission" date="2019-08" db="EMBL/GenBank/DDBJ databases">
        <authorList>
            <person name="Kucharzyk K."/>
            <person name="Murdoch R.W."/>
            <person name="Higgins S."/>
            <person name="Loffler F."/>
        </authorList>
    </citation>
    <scope>NUCLEOTIDE SEQUENCE</scope>
</reference>
<organism evidence="1">
    <name type="scientific">bioreactor metagenome</name>
    <dbReference type="NCBI Taxonomy" id="1076179"/>
    <lineage>
        <taxon>unclassified sequences</taxon>
        <taxon>metagenomes</taxon>
        <taxon>ecological metagenomes</taxon>
    </lineage>
</organism>
<dbReference type="EMBL" id="VSSQ01020112">
    <property type="protein sequence ID" value="MPM64726.1"/>
    <property type="molecule type" value="Genomic_DNA"/>
</dbReference>
<name>A0A645BHS7_9ZZZZ</name>
<gene>
    <name evidence="1" type="ORF">SDC9_111615</name>
</gene>
<dbReference type="AlphaFoldDB" id="A0A645BHS7"/>
<proteinExistence type="predicted"/>
<comment type="caution">
    <text evidence="1">The sequence shown here is derived from an EMBL/GenBank/DDBJ whole genome shotgun (WGS) entry which is preliminary data.</text>
</comment>
<accession>A0A645BHS7</accession>